<organism evidence="1 2">
    <name type="scientific">Arctium lappa</name>
    <name type="common">Greater burdock</name>
    <name type="synonym">Lappa major</name>
    <dbReference type="NCBI Taxonomy" id="4217"/>
    <lineage>
        <taxon>Eukaryota</taxon>
        <taxon>Viridiplantae</taxon>
        <taxon>Streptophyta</taxon>
        <taxon>Embryophyta</taxon>
        <taxon>Tracheophyta</taxon>
        <taxon>Spermatophyta</taxon>
        <taxon>Magnoliopsida</taxon>
        <taxon>eudicotyledons</taxon>
        <taxon>Gunneridae</taxon>
        <taxon>Pentapetalae</taxon>
        <taxon>asterids</taxon>
        <taxon>campanulids</taxon>
        <taxon>Asterales</taxon>
        <taxon>Asteraceae</taxon>
        <taxon>Carduoideae</taxon>
        <taxon>Cardueae</taxon>
        <taxon>Arctiinae</taxon>
        <taxon>Arctium</taxon>
    </lineage>
</organism>
<accession>A0ACB9ACZ9</accession>
<sequence>MGLHHTVHGTLPDRIGPHPTYHGARCLSRAKGNQMSGQDIGLLVWTLGELSTGEAYKKGDLALSFSIRPSEHWGSNEKMSRERFYAFLVLLEEGPSVPRQHLVSASVGEEIETMKTWGLFRFFVKLSSSSFNCRLILLLVPHRQLGVACLTD</sequence>
<reference evidence="2" key="1">
    <citation type="journal article" date="2022" name="Mol. Ecol. Resour.">
        <title>The genomes of chicory, endive, great burdock and yacon provide insights into Asteraceae palaeo-polyploidization history and plant inulin production.</title>
        <authorList>
            <person name="Fan W."/>
            <person name="Wang S."/>
            <person name="Wang H."/>
            <person name="Wang A."/>
            <person name="Jiang F."/>
            <person name="Liu H."/>
            <person name="Zhao H."/>
            <person name="Xu D."/>
            <person name="Zhang Y."/>
        </authorList>
    </citation>
    <scope>NUCLEOTIDE SEQUENCE [LARGE SCALE GENOMIC DNA]</scope>
    <source>
        <strain evidence="2">cv. Niubang</strain>
    </source>
</reference>
<evidence type="ECO:0000313" key="2">
    <source>
        <dbReference type="Proteomes" id="UP001055879"/>
    </source>
</evidence>
<gene>
    <name evidence="1" type="ORF">L6452_26237</name>
</gene>
<evidence type="ECO:0000313" key="1">
    <source>
        <dbReference type="EMBL" id="KAI3707611.1"/>
    </source>
</evidence>
<keyword evidence="2" id="KW-1185">Reference proteome</keyword>
<dbReference type="EMBL" id="CM042054">
    <property type="protein sequence ID" value="KAI3707611.1"/>
    <property type="molecule type" value="Genomic_DNA"/>
</dbReference>
<reference evidence="1 2" key="2">
    <citation type="journal article" date="2022" name="Mol. Ecol. Resour.">
        <title>The genomes of chicory, endive, great burdock and yacon provide insights into Asteraceae paleo-polyploidization history and plant inulin production.</title>
        <authorList>
            <person name="Fan W."/>
            <person name="Wang S."/>
            <person name="Wang H."/>
            <person name="Wang A."/>
            <person name="Jiang F."/>
            <person name="Liu H."/>
            <person name="Zhao H."/>
            <person name="Xu D."/>
            <person name="Zhang Y."/>
        </authorList>
    </citation>
    <scope>NUCLEOTIDE SEQUENCE [LARGE SCALE GENOMIC DNA]</scope>
    <source>
        <strain evidence="2">cv. Niubang</strain>
    </source>
</reference>
<dbReference type="Proteomes" id="UP001055879">
    <property type="component" value="Linkage Group LG08"/>
</dbReference>
<name>A0ACB9ACZ9_ARCLA</name>
<comment type="caution">
    <text evidence="1">The sequence shown here is derived from an EMBL/GenBank/DDBJ whole genome shotgun (WGS) entry which is preliminary data.</text>
</comment>
<protein>
    <submittedName>
        <fullName evidence="1">Uncharacterized protein</fullName>
    </submittedName>
</protein>
<proteinExistence type="predicted"/>